<reference evidence="1 2" key="1">
    <citation type="submission" date="2023-07" db="EMBL/GenBank/DDBJ databases">
        <title>Comparative genomics of wheat-associated soil bacteria to identify genetic determinants of phenazine resistance.</title>
        <authorList>
            <person name="Mouncey N."/>
        </authorList>
    </citation>
    <scope>NUCLEOTIDE SEQUENCE [LARGE SCALE GENOMIC DNA]</scope>
    <source>
        <strain evidence="1 2">V3I3</strain>
    </source>
</reference>
<accession>A0ABU0R549</accession>
<keyword evidence="2" id="KW-1185">Reference proteome</keyword>
<dbReference type="EMBL" id="JAUSYY010000001">
    <property type="protein sequence ID" value="MDQ0893207.1"/>
    <property type="molecule type" value="Genomic_DNA"/>
</dbReference>
<gene>
    <name evidence="1" type="ORF">QFZ26_000762</name>
</gene>
<sequence>MRERRERGRGRDALTERRHFLLGHPSSLDAARFATTKGPGAIAPGPFVNVR</sequence>
<proteinExistence type="predicted"/>
<name>A0ABU0R549_9MICO</name>
<organism evidence="1 2">
    <name type="scientific">Agromyces ramosus</name>
    <dbReference type="NCBI Taxonomy" id="33879"/>
    <lineage>
        <taxon>Bacteria</taxon>
        <taxon>Bacillati</taxon>
        <taxon>Actinomycetota</taxon>
        <taxon>Actinomycetes</taxon>
        <taxon>Micrococcales</taxon>
        <taxon>Microbacteriaceae</taxon>
        <taxon>Agromyces</taxon>
    </lineage>
</organism>
<protein>
    <submittedName>
        <fullName evidence="1">Uncharacterized protein</fullName>
    </submittedName>
</protein>
<comment type="caution">
    <text evidence="1">The sequence shown here is derived from an EMBL/GenBank/DDBJ whole genome shotgun (WGS) entry which is preliminary data.</text>
</comment>
<dbReference type="Proteomes" id="UP001239083">
    <property type="component" value="Unassembled WGS sequence"/>
</dbReference>
<evidence type="ECO:0000313" key="1">
    <source>
        <dbReference type="EMBL" id="MDQ0893207.1"/>
    </source>
</evidence>
<evidence type="ECO:0000313" key="2">
    <source>
        <dbReference type="Proteomes" id="UP001239083"/>
    </source>
</evidence>